<proteinExistence type="predicted"/>
<organism evidence="2 3">
    <name type="scientific">Streblomastix strix</name>
    <dbReference type="NCBI Taxonomy" id="222440"/>
    <lineage>
        <taxon>Eukaryota</taxon>
        <taxon>Metamonada</taxon>
        <taxon>Preaxostyla</taxon>
        <taxon>Oxymonadida</taxon>
        <taxon>Streblomastigidae</taxon>
        <taxon>Streblomastix</taxon>
    </lineage>
</organism>
<accession>A0A5J4TDK6</accession>
<dbReference type="EMBL" id="SNRW01034224">
    <property type="protein sequence ID" value="KAA6355680.1"/>
    <property type="molecule type" value="Genomic_DNA"/>
</dbReference>
<gene>
    <name evidence="2" type="ORF">EZS28_048793</name>
</gene>
<name>A0A5J4TDK6_9EUKA</name>
<dbReference type="Proteomes" id="UP000324800">
    <property type="component" value="Unassembled WGS sequence"/>
</dbReference>
<sequence length="284" mass="31952">MLGRSEKGIRVSGLGIEFGKEGGVYSEDQIRVTEKEYQELDGMDEQSEKDQSENECSDLRRTELFQYLIRGFVFTSECNQQVENKSVEGSGLVRKIQFNEENQRRVGVVEEEYLGELTVELIGLGATMEEILEADQTSWVADRVWLKTMSQTSSFKRKVTAVLRAMERVVPDVDKQKDVIDFDGQCEGGICDQAMASQKGDVGNHQKDHSVIGQSGNRAFDEAYTWIGQSDGKIIKQIGEMWGLLNRLTGSRSSFEGAESENVNRRLCDQVENASENVLQPITR</sequence>
<comment type="caution">
    <text evidence="2">The sequence shown here is derived from an EMBL/GenBank/DDBJ whole genome shotgun (WGS) entry which is preliminary data.</text>
</comment>
<evidence type="ECO:0000313" key="2">
    <source>
        <dbReference type="EMBL" id="KAA6355680.1"/>
    </source>
</evidence>
<feature type="region of interest" description="Disordered" evidence="1">
    <location>
        <begin position="35"/>
        <end position="55"/>
    </location>
</feature>
<protein>
    <submittedName>
        <fullName evidence="2">Uncharacterized protein</fullName>
    </submittedName>
</protein>
<dbReference type="AlphaFoldDB" id="A0A5J4TDK6"/>
<reference evidence="2 3" key="1">
    <citation type="submission" date="2019-03" db="EMBL/GenBank/DDBJ databases">
        <title>Single cell metagenomics reveals metabolic interactions within the superorganism composed of flagellate Streblomastix strix and complex community of Bacteroidetes bacteria on its surface.</title>
        <authorList>
            <person name="Treitli S.C."/>
            <person name="Kolisko M."/>
            <person name="Husnik F."/>
            <person name="Keeling P."/>
            <person name="Hampl V."/>
        </authorList>
    </citation>
    <scope>NUCLEOTIDE SEQUENCE [LARGE SCALE GENOMIC DNA]</scope>
    <source>
        <strain evidence="2">ST1C</strain>
    </source>
</reference>
<evidence type="ECO:0000256" key="1">
    <source>
        <dbReference type="SAM" id="MobiDB-lite"/>
    </source>
</evidence>
<evidence type="ECO:0000313" key="3">
    <source>
        <dbReference type="Proteomes" id="UP000324800"/>
    </source>
</evidence>
<feature type="compositionally biased region" description="Basic and acidic residues" evidence="1">
    <location>
        <begin position="46"/>
        <end position="55"/>
    </location>
</feature>